<dbReference type="PANTHER" id="PTHR43042">
    <property type="entry name" value="SAM-DEPENDENT METHYLTRANSFERASE"/>
    <property type="match status" value="1"/>
</dbReference>
<dbReference type="InterPro" id="IPR036974">
    <property type="entry name" value="PUA_sf"/>
</dbReference>
<evidence type="ECO:0000259" key="4">
    <source>
        <dbReference type="Pfam" id="PF10672"/>
    </source>
</evidence>
<keyword evidence="1" id="KW-0489">Methyltransferase</keyword>
<evidence type="ECO:0000259" key="5">
    <source>
        <dbReference type="Pfam" id="PF17785"/>
    </source>
</evidence>
<dbReference type="InterPro" id="IPR019614">
    <property type="entry name" value="SAM-dep_methyl-trfase"/>
</dbReference>
<dbReference type="GO" id="GO:0008168">
    <property type="term" value="F:methyltransferase activity"/>
    <property type="evidence" value="ECO:0007669"/>
    <property type="project" value="UniProtKB-KW"/>
</dbReference>
<dbReference type="InterPro" id="IPR041532">
    <property type="entry name" value="RlmI-like_PUA"/>
</dbReference>
<reference evidence="6" key="1">
    <citation type="submission" date="2023-08" db="EMBL/GenBank/DDBJ databases">
        <authorList>
            <person name="Chen Y."/>
            <person name="Shah S."/>
            <person name="Dougan E. K."/>
            <person name="Thang M."/>
            <person name="Chan C."/>
        </authorList>
    </citation>
    <scope>NUCLEOTIDE SEQUENCE</scope>
</reference>
<dbReference type="GO" id="GO:0003723">
    <property type="term" value="F:RNA binding"/>
    <property type="evidence" value="ECO:0007669"/>
    <property type="project" value="InterPro"/>
</dbReference>
<evidence type="ECO:0000256" key="2">
    <source>
        <dbReference type="ARBA" id="ARBA00022679"/>
    </source>
</evidence>
<dbReference type="InterPro" id="IPR029063">
    <property type="entry name" value="SAM-dependent_MTases_sf"/>
</dbReference>
<dbReference type="Gene3D" id="3.40.50.150">
    <property type="entry name" value="Vaccinia Virus protein VP39"/>
    <property type="match status" value="1"/>
</dbReference>
<feature type="domain" description="RlmI-like PUA" evidence="5">
    <location>
        <begin position="24"/>
        <end position="83"/>
    </location>
</feature>
<dbReference type="SUPFAM" id="SSF53335">
    <property type="entry name" value="S-adenosyl-L-methionine-dependent methyltransferases"/>
    <property type="match status" value="1"/>
</dbReference>
<dbReference type="Proteomes" id="UP001178507">
    <property type="component" value="Unassembled WGS sequence"/>
</dbReference>
<dbReference type="AlphaFoldDB" id="A0AA36NJW7"/>
<name>A0AA36NJW7_9DINO</name>
<keyword evidence="3" id="KW-0949">S-adenosyl-L-methionine</keyword>
<organism evidence="6 7">
    <name type="scientific">Effrenium voratum</name>
    <dbReference type="NCBI Taxonomy" id="2562239"/>
    <lineage>
        <taxon>Eukaryota</taxon>
        <taxon>Sar</taxon>
        <taxon>Alveolata</taxon>
        <taxon>Dinophyceae</taxon>
        <taxon>Suessiales</taxon>
        <taxon>Symbiodiniaceae</taxon>
        <taxon>Effrenium</taxon>
    </lineage>
</organism>
<dbReference type="Pfam" id="PF17785">
    <property type="entry name" value="PUA_3"/>
    <property type="match status" value="1"/>
</dbReference>
<evidence type="ECO:0000256" key="1">
    <source>
        <dbReference type="ARBA" id="ARBA00022603"/>
    </source>
</evidence>
<keyword evidence="2" id="KW-0808">Transferase</keyword>
<proteinExistence type="predicted"/>
<protein>
    <recommendedName>
        <fullName evidence="8">Class I SAM-dependent rRNA methyltransferase</fullName>
    </recommendedName>
</protein>
<evidence type="ECO:0000313" key="7">
    <source>
        <dbReference type="Proteomes" id="UP001178507"/>
    </source>
</evidence>
<dbReference type="Gene3D" id="3.30.750.80">
    <property type="entry name" value="RNA methyltransferase domain (HRMD) like"/>
    <property type="match status" value="1"/>
</dbReference>
<accession>A0AA36NJW7</accession>
<dbReference type="PANTHER" id="PTHR43042:SF3">
    <property type="entry name" value="RIBOSOMAL RNA LARGE SUBUNIT METHYLTRANSFERASE YWBD-RELATED"/>
    <property type="match status" value="1"/>
</dbReference>
<sequence length="358" mass="39764">MRSHWALPACALAFLQPCFVPEKVWLTKDLRKSVKAKHPWLFDRALRGQRQIAAGSLVSVHWKQQLLAWGFYDPYSPLKVRLLWWPGDPETPDNGAWAVRLARAAAERRSGTELAGCSGLRLLHGEADGTPGLVLDAYDAFAVCGFDGRGAEAFWRPRLASIVEAFADAGYALQGVLRKNSGETLWGKAAPETVVFAEHGVRYEVLERHGCSRKAKLRHGHKTGFFLDQRPNRKRLRELAEGKDVLDLFSYTGGFALAAAMQGAATWAVDQAPKAMEECRRNFALNGLDAKVCRSFDQASDAKHALFVEDCWDFLRRAADEKKLFDIAWPPACDGRRDSSAKFNGTKSLLGTYGDAQL</sequence>
<keyword evidence="7" id="KW-1185">Reference proteome</keyword>
<dbReference type="Gene3D" id="2.30.130.10">
    <property type="entry name" value="PUA domain"/>
    <property type="match status" value="1"/>
</dbReference>
<gene>
    <name evidence="6" type="ORF">EVOR1521_LOCUS27495</name>
</gene>
<dbReference type="GO" id="GO:0032259">
    <property type="term" value="P:methylation"/>
    <property type="evidence" value="ECO:0007669"/>
    <property type="project" value="UniProtKB-KW"/>
</dbReference>
<dbReference type="EMBL" id="CAUJNA010003573">
    <property type="protein sequence ID" value="CAJ1405218.1"/>
    <property type="molecule type" value="Genomic_DNA"/>
</dbReference>
<evidence type="ECO:0000313" key="6">
    <source>
        <dbReference type="EMBL" id="CAJ1405218.1"/>
    </source>
</evidence>
<comment type="caution">
    <text evidence="6">The sequence shown here is derived from an EMBL/GenBank/DDBJ whole genome shotgun (WGS) entry which is preliminary data.</text>
</comment>
<feature type="domain" description="S-adenosylmethionine-dependent methyltransferase" evidence="4">
    <location>
        <begin position="210"/>
        <end position="291"/>
    </location>
</feature>
<evidence type="ECO:0008006" key="8">
    <source>
        <dbReference type="Google" id="ProtNLM"/>
    </source>
</evidence>
<evidence type="ECO:0000256" key="3">
    <source>
        <dbReference type="ARBA" id="ARBA00022691"/>
    </source>
</evidence>
<dbReference type="Pfam" id="PF10672">
    <property type="entry name" value="Methyltrans_SAM"/>
    <property type="match status" value="1"/>
</dbReference>